<accession>A0ACC3SCS7</accession>
<proteinExistence type="predicted"/>
<keyword evidence="2" id="KW-1185">Reference proteome</keyword>
<dbReference type="Proteomes" id="UP001320706">
    <property type="component" value="Unassembled WGS sequence"/>
</dbReference>
<dbReference type="EMBL" id="JAMKPW020000019">
    <property type="protein sequence ID" value="KAK8208021.1"/>
    <property type="molecule type" value="Genomic_DNA"/>
</dbReference>
<gene>
    <name evidence="1" type="ORF">M8818_004059</name>
</gene>
<comment type="caution">
    <text evidence="1">The sequence shown here is derived from an EMBL/GenBank/DDBJ whole genome shotgun (WGS) entry which is preliminary data.</text>
</comment>
<evidence type="ECO:0000313" key="2">
    <source>
        <dbReference type="Proteomes" id="UP001320706"/>
    </source>
</evidence>
<organism evidence="1 2">
    <name type="scientific">Zalaria obscura</name>
    <dbReference type="NCBI Taxonomy" id="2024903"/>
    <lineage>
        <taxon>Eukaryota</taxon>
        <taxon>Fungi</taxon>
        <taxon>Dikarya</taxon>
        <taxon>Ascomycota</taxon>
        <taxon>Pezizomycotina</taxon>
        <taxon>Dothideomycetes</taxon>
        <taxon>Dothideomycetidae</taxon>
        <taxon>Dothideales</taxon>
        <taxon>Zalariaceae</taxon>
        <taxon>Zalaria</taxon>
    </lineage>
</organism>
<protein>
    <submittedName>
        <fullName evidence="1">Uncharacterized protein</fullName>
    </submittedName>
</protein>
<sequence>MATSEKPHIASDLLSRAHSPAIATSIFKDRIKQKPLLLRATSPDPSLNARAQRQKSGLQKAAAARKSKKPRPLSAKQKRAVGLYEIPKEQRKYRIYVPLHEMWCGYMREVLGGGLGHGQGQEAKALQYVTPASHGPLLASADYHGAKVEVVRSRCVGRVGIKGIVVRDTKFTFEVVTEADEVKVVPKEHTVFRVEVPCGGGDGAGPLVFEIHGGQFMNRAPDRANKKFRLHLDPDL</sequence>
<name>A0ACC3SCS7_9PEZI</name>
<evidence type="ECO:0000313" key="1">
    <source>
        <dbReference type="EMBL" id="KAK8208021.1"/>
    </source>
</evidence>
<reference evidence="1" key="1">
    <citation type="submission" date="2024-02" db="EMBL/GenBank/DDBJ databases">
        <title>Metagenome Assembled Genome of Zalaria obscura JY119.</title>
        <authorList>
            <person name="Vighnesh L."/>
            <person name="Jagadeeshwari U."/>
            <person name="Venkata Ramana C."/>
            <person name="Sasikala C."/>
        </authorList>
    </citation>
    <scope>NUCLEOTIDE SEQUENCE</scope>
    <source>
        <strain evidence="1">JY119</strain>
    </source>
</reference>